<dbReference type="InterPro" id="IPR011989">
    <property type="entry name" value="ARM-like"/>
</dbReference>
<reference evidence="2" key="1">
    <citation type="submission" date="2023-03" db="EMBL/GenBank/DDBJ databases">
        <authorList>
            <person name="Steffen K."/>
            <person name="Cardenas P."/>
        </authorList>
    </citation>
    <scope>NUCLEOTIDE SEQUENCE</scope>
</reference>
<dbReference type="EMBL" id="CASHTH010000551">
    <property type="protein sequence ID" value="CAI8004148.1"/>
    <property type="molecule type" value="Genomic_DNA"/>
</dbReference>
<proteinExistence type="predicted"/>
<sequence>MAIDSYTALENGGEREAGKLMALERILKCLENVTLMNKDNQSYLVIFDGSLLISKLLKSVF</sequence>
<organism evidence="2 3">
    <name type="scientific">Geodia barretti</name>
    <name type="common">Barrett's horny sponge</name>
    <dbReference type="NCBI Taxonomy" id="519541"/>
    <lineage>
        <taxon>Eukaryota</taxon>
        <taxon>Metazoa</taxon>
        <taxon>Porifera</taxon>
        <taxon>Demospongiae</taxon>
        <taxon>Heteroscleromorpha</taxon>
        <taxon>Tetractinellida</taxon>
        <taxon>Astrophorina</taxon>
        <taxon>Geodiidae</taxon>
        <taxon>Geodia</taxon>
    </lineage>
</organism>
<dbReference type="PROSITE" id="PS51271">
    <property type="entry name" value="WAPL"/>
    <property type="match status" value="1"/>
</dbReference>
<evidence type="ECO:0000313" key="3">
    <source>
        <dbReference type="Proteomes" id="UP001174909"/>
    </source>
</evidence>
<name>A0AA35R6F4_GEOBA</name>
<gene>
    <name evidence="2" type="ORF">GBAR_LOCUS3840</name>
</gene>
<feature type="domain" description="WAPL" evidence="1">
    <location>
        <begin position="1"/>
        <end position="61"/>
    </location>
</feature>
<dbReference type="InterPro" id="IPR012502">
    <property type="entry name" value="WAPL_dom"/>
</dbReference>
<dbReference type="Gene3D" id="1.25.10.10">
    <property type="entry name" value="Leucine-rich Repeat Variant"/>
    <property type="match status" value="1"/>
</dbReference>
<keyword evidence="3" id="KW-1185">Reference proteome</keyword>
<protein>
    <recommendedName>
        <fullName evidence="1">WAPL domain-containing protein</fullName>
    </recommendedName>
</protein>
<evidence type="ECO:0000313" key="2">
    <source>
        <dbReference type="EMBL" id="CAI8004148.1"/>
    </source>
</evidence>
<accession>A0AA35R6F4</accession>
<dbReference type="AlphaFoldDB" id="A0AA35R6F4"/>
<dbReference type="InterPro" id="IPR022771">
    <property type="entry name" value="WAPL_C"/>
</dbReference>
<comment type="caution">
    <text evidence="2">The sequence shown here is derived from an EMBL/GenBank/DDBJ whole genome shotgun (WGS) entry which is preliminary data.</text>
</comment>
<dbReference type="Proteomes" id="UP001174909">
    <property type="component" value="Unassembled WGS sequence"/>
</dbReference>
<evidence type="ECO:0000259" key="1">
    <source>
        <dbReference type="PROSITE" id="PS51271"/>
    </source>
</evidence>
<dbReference type="Pfam" id="PF07814">
    <property type="entry name" value="WAPL"/>
    <property type="match status" value="1"/>
</dbReference>